<evidence type="ECO:0000256" key="1">
    <source>
        <dbReference type="ARBA" id="ARBA00004071"/>
    </source>
</evidence>
<dbReference type="SMART" id="SM00812">
    <property type="entry name" value="Alpha_L_fucos"/>
    <property type="match status" value="1"/>
</dbReference>
<comment type="similarity">
    <text evidence="2">Belongs to the glycosyl hydrolase 29 family.</text>
</comment>
<dbReference type="InterPro" id="IPR017853">
    <property type="entry name" value="GH"/>
</dbReference>
<dbReference type="Gene3D" id="2.60.40.1180">
    <property type="entry name" value="Golgi alpha-mannosidase II"/>
    <property type="match status" value="1"/>
</dbReference>
<dbReference type="GO" id="GO:0016139">
    <property type="term" value="P:glycoside catabolic process"/>
    <property type="evidence" value="ECO:0007669"/>
    <property type="project" value="TreeGrafter"/>
</dbReference>
<keyword evidence="4" id="KW-0732">Signal</keyword>
<dbReference type="InterPro" id="IPR000933">
    <property type="entry name" value="Glyco_hydro_29"/>
</dbReference>
<dbReference type="Pfam" id="PF01120">
    <property type="entry name" value="Alpha_L_fucos"/>
    <property type="match status" value="1"/>
</dbReference>
<keyword evidence="10" id="KW-1185">Reference proteome</keyword>
<dbReference type="PANTHER" id="PTHR10030">
    <property type="entry name" value="ALPHA-L-FUCOSIDASE"/>
    <property type="match status" value="1"/>
</dbReference>
<dbReference type="GO" id="GO:0005764">
    <property type="term" value="C:lysosome"/>
    <property type="evidence" value="ECO:0007669"/>
    <property type="project" value="TreeGrafter"/>
</dbReference>
<dbReference type="InterPro" id="IPR057739">
    <property type="entry name" value="Glyco_hydro_29_N"/>
</dbReference>
<dbReference type="GO" id="GO:0006004">
    <property type="term" value="P:fucose metabolic process"/>
    <property type="evidence" value="ECO:0007669"/>
    <property type="project" value="InterPro"/>
</dbReference>
<keyword evidence="5" id="KW-0378">Hydrolase</keyword>
<comment type="function">
    <text evidence="1">Alpha-L-fucosidase is responsible for hydrolyzing the alpha-1,6-linked fucose joined to the reducing-end N-acetylglucosamine of the carbohydrate moieties of glycoproteins.</text>
</comment>
<feature type="site" description="May be important for catalysis" evidence="7">
    <location>
        <position position="303"/>
    </location>
</feature>
<dbReference type="Gene3D" id="3.20.20.80">
    <property type="entry name" value="Glycosidases"/>
    <property type="match status" value="1"/>
</dbReference>
<dbReference type="SUPFAM" id="SSF51445">
    <property type="entry name" value="(Trans)glycosidases"/>
    <property type="match status" value="1"/>
</dbReference>
<dbReference type="InterPro" id="IPR013780">
    <property type="entry name" value="Glyco_hydro_b"/>
</dbReference>
<proteinExistence type="inferred from homology"/>
<protein>
    <recommendedName>
        <fullName evidence="3">alpha-L-fucosidase</fullName>
        <ecNumber evidence="3">3.2.1.51</ecNumber>
    </recommendedName>
</protein>
<dbReference type="InterPro" id="IPR016286">
    <property type="entry name" value="FUC_metazoa-typ"/>
</dbReference>
<sequence length="458" mass="52266">MERNGTTNINMKSKLIHGLALLLISALTYGQGQQNYKPTKENLEAREWFNEAKFGLFVHWGVYSILGDGEWVMNNQNIAIDAYEKLPGFFNPTEFNADEWVKMAKDAGMKYITITSRHHDGFSMFDTKASPYNIVDSTPYGRDVLKELAEACKKEDIKLFFYYSLLDWNKDDYFPRGRTGKDIPGRNQGDWDKYIEFMKLQLTELLTNYGEIGGIWFDGYWDQTILSVPNEEKSGKLQLDWHLDEIYTLIHTLQPQCLIGNNHHIAPIEGEDFQMFEKDLPGNNTTGFGTDASDIGQLPFEVCETINGSWGFNLQDKKHKSEKELIHYVIKAAGYGSNLLLNVGPMPNGKIQEEHVQSLKQIGDWLQKNGETIYGASEGPISPTKEMATTQKGKKIYVHILDQNNKIFIKDFEGKIKSISMFKGDKPLVYQNNKFGLLVQIPESEINPIDTIVEITLK</sequence>
<evidence type="ECO:0000256" key="7">
    <source>
        <dbReference type="PIRSR" id="PIRSR001092-1"/>
    </source>
</evidence>
<evidence type="ECO:0000313" key="10">
    <source>
        <dbReference type="Proteomes" id="UP000190339"/>
    </source>
</evidence>
<dbReference type="PIRSF" id="PIRSF001092">
    <property type="entry name" value="Alpha-L-fucosidase"/>
    <property type="match status" value="1"/>
</dbReference>
<reference evidence="10" key="1">
    <citation type="submission" date="2017-02" db="EMBL/GenBank/DDBJ databases">
        <authorList>
            <person name="Varghese N."/>
            <person name="Submissions S."/>
        </authorList>
    </citation>
    <scope>NUCLEOTIDE SEQUENCE [LARGE SCALE GENOMIC DNA]</scope>
    <source>
        <strain evidence="10">DSM 23546</strain>
    </source>
</reference>
<name>A0A1T4ZST8_9FLAO</name>
<evidence type="ECO:0000259" key="8">
    <source>
        <dbReference type="Pfam" id="PF01120"/>
    </source>
</evidence>
<evidence type="ECO:0000256" key="2">
    <source>
        <dbReference type="ARBA" id="ARBA00007951"/>
    </source>
</evidence>
<dbReference type="EMBL" id="FUYL01000001">
    <property type="protein sequence ID" value="SKB25844.1"/>
    <property type="molecule type" value="Genomic_DNA"/>
</dbReference>
<accession>A0A1T4ZST8</accession>
<organism evidence="9 10">
    <name type="scientific">Maribacter arcticus</name>
    <dbReference type="NCBI Taxonomy" id="561365"/>
    <lineage>
        <taxon>Bacteria</taxon>
        <taxon>Pseudomonadati</taxon>
        <taxon>Bacteroidota</taxon>
        <taxon>Flavobacteriia</taxon>
        <taxon>Flavobacteriales</taxon>
        <taxon>Flavobacteriaceae</taxon>
        <taxon>Maribacter</taxon>
    </lineage>
</organism>
<dbReference type="Proteomes" id="UP000190339">
    <property type="component" value="Unassembled WGS sequence"/>
</dbReference>
<dbReference type="GO" id="GO:0004560">
    <property type="term" value="F:alpha-L-fucosidase activity"/>
    <property type="evidence" value="ECO:0007669"/>
    <property type="project" value="InterPro"/>
</dbReference>
<dbReference type="PANTHER" id="PTHR10030:SF37">
    <property type="entry name" value="ALPHA-L-FUCOSIDASE-RELATED"/>
    <property type="match status" value="1"/>
</dbReference>
<dbReference type="AlphaFoldDB" id="A0A1T4ZST8"/>
<evidence type="ECO:0000256" key="4">
    <source>
        <dbReference type="ARBA" id="ARBA00022729"/>
    </source>
</evidence>
<evidence type="ECO:0000256" key="3">
    <source>
        <dbReference type="ARBA" id="ARBA00012662"/>
    </source>
</evidence>
<keyword evidence="6" id="KW-0326">Glycosidase</keyword>
<dbReference type="STRING" id="561365.SAMN05660866_00261"/>
<evidence type="ECO:0000313" key="9">
    <source>
        <dbReference type="EMBL" id="SKB25844.1"/>
    </source>
</evidence>
<gene>
    <name evidence="9" type="ORF">SAMN05660866_00261</name>
</gene>
<evidence type="ECO:0000256" key="5">
    <source>
        <dbReference type="ARBA" id="ARBA00022801"/>
    </source>
</evidence>
<dbReference type="EC" id="3.2.1.51" evidence="3"/>
<feature type="domain" description="Glycoside hydrolase family 29 N-terminal" evidence="8">
    <location>
        <begin position="29"/>
        <end position="371"/>
    </location>
</feature>
<evidence type="ECO:0000256" key="6">
    <source>
        <dbReference type="ARBA" id="ARBA00023295"/>
    </source>
</evidence>